<accession>A0A3D9YQ33</accession>
<evidence type="ECO:0000313" key="1">
    <source>
        <dbReference type="EMBL" id="REF84697.1"/>
    </source>
</evidence>
<dbReference type="Proteomes" id="UP000256900">
    <property type="component" value="Unassembled WGS sequence"/>
</dbReference>
<reference evidence="1 2" key="1">
    <citation type="submission" date="2018-08" db="EMBL/GenBank/DDBJ databases">
        <title>Genomic Encyclopedia of Type Strains, Phase IV (KMG-IV): sequencing the most valuable type-strain genomes for metagenomic binning, comparative biology and taxonomic classification.</title>
        <authorList>
            <person name="Goeker M."/>
        </authorList>
    </citation>
    <scope>NUCLEOTIDE SEQUENCE [LARGE SCALE GENOMIC DNA]</scope>
    <source>
        <strain evidence="1 2">BW863</strain>
    </source>
</reference>
<protein>
    <recommendedName>
        <fullName evidence="3">DUF1150 domain-containing protein</fullName>
    </recommendedName>
</protein>
<evidence type="ECO:0008006" key="3">
    <source>
        <dbReference type="Google" id="ProtNLM"/>
    </source>
</evidence>
<comment type="caution">
    <text evidence="1">The sequence shown here is derived from an EMBL/GenBank/DDBJ whole genome shotgun (WGS) entry which is preliminary data.</text>
</comment>
<evidence type="ECO:0000313" key="2">
    <source>
        <dbReference type="Proteomes" id="UP000256900"/>
    </source>
</evidence>
<dbReference type="Pfam" id="PF06620">
    <property type="entry name" value="DUF1150"/>
    <property type="match status" value="1"/>
</dbReference>
<keyword evidence="2" id="KW-1185">Reference proteome</keyword>
<dbReference type="RefSeq" id="WP_115837311.1">
    <property type="nucleotide sequence ID" value="NZ_CP025086.1"/>
</dbReference>
<name>A0A3D9YQ33_9HYPH</name>
<gene>
    <name evidence="1" type="ORF">DES32_2809</name>
</gene>
<organism evidence="1 2">
    <name type="scientific">Methylovirgula ligni</name>
    <dbReference type="NCBI Taxonomy" id="569860"/>
    <lineage>
        <taxon>Bacteria</taxon>
        <taxon>Pseudomonadati</taxon>
        <taxon>Pseudomonadota</taxon>
        <taxon>Alphaproteobacteria</taxon>
        <taxon>Hyphomicrobiales</taxon>
        <taxon>Beijerinckiaceae</taxon>
        <taxon>Methylovirgula</taxon>
    </lineage>
</organism>
<dbReference type="OrthoDB" id="7865555at2"/>
<dbReference type="InterPro" id="IPR009531">
    <property type="entry name" value="DUF1150"/>
</dbReference>
<dbReference type="AlphaFoldDB" id="A0A3D9YQ33"/>
<proteinExistence type="predicted"/>
<dbReference type="EMBL" id="QUMO01000004">
    <property type="protein sequence ID" value="REF84697.1"/>
    <property type="molecule type" value="Genomic_DNA"/>
</dbReference>
<sequence length="90" mass="9639">MLDEVKEVVETATPLTEEQFAHLGGGSLAYVRALRSEDVSRLFPQAPPLQPGLELFALLGADGTPIILTDSRDAALANALQQELQTVSVH</sequence>